<dbReference type="GeneID" id="105170214"/>
<dbReference type="InParanoid" id="A0A6I9U5U5"/>
<dbReference type="RefSeq" id="XP_011089188.1">
    <property type="nucleotide sequence ID" value="XM_011090886.1"/>
</dbReference>
<keyword evidence="1" id="KW-1185">Reference proteome</keyword>
<dbReference type="PANTHER" id="PTHR37610">
    <property type="entry name" value="CCHC-TYPE DOMAIN-CONTAINING PROTEIN"/>
    <property type="match status" value="1"/>
</dbReference>
<dbReference type="KEGG" id="sind:105170214"/>
<sequence length="181" mass="20976">MKLGFIDGTFPRPTAGSVIFEQWRRVDLMVTSWIWNSISRDFVESFMYVSSSRELWLEIQGRYGRSNGPMVYQIQREISSISQRDLSLTAYVTRLNKIWNELSYLAPNPKCTCGGCTCGVNKAIAERNENTQLMQLLMELHESFDYEKKLDFDARTFGRAFSMVFTVEKQRFMESKTGTSP</sequence>
<evidence type="ECO:0000313" key="2">
    <source>
        <dbReference type="RefSeq" id="XP_011089188.1"/>
    </source>
</evidence>
<dbReference type="AlphaFoldDB" id="A0A6I9U5U5"/>
<organism evidence="1 2">
    <name type="scientific">Sesamum indicum</name>
    <name type="common">Oriental sesame</name>
    <name type="synonym">Sesamum orientale</name>
    <dbReference type="NCBI Taxonomy" id="4182"/>
    <lineage>
        <taxon>Eukaryota</taxon>
        <taxon>Viridiplantae</taxon>
        <taxon>Streptophyta</taxon>
        <taxon>Embryophyta</taxon>
        <taxon>Tracheophyta</taxon>
        <taxon>Spermatophyta</taxon>
        <taxon>Magnoliopsida</taxon>
        <taxon>eudicotyledons</taxon>
        <taxon>Gunneridae</taxon>
        <taxon>Pentapetalae</taxon>
        <taxon>asterids</taxon>
        <taxon>lamiids</taxon>
        <taxon>Lamiales</taxon>
        <taxon>Pedaliaceae</taxon>
        <taxon>Sesamum</taxon>
    </lineage>
</organism>
<name>A0A6I9U5U5_SESIN</name>
<dbReference type="OrthoDB" id="5544992at2759"/>
<accession>A0A6I9U5U5</accession>
<protein>
    <submittedName>
        <fullName evidence="2">Uncharacterized protein LOC105170214</fullName>
    </submittedName>
</protein>
<dbReference type="Proteomes" id="UP000504604">
    <property type="component" value="Linkage group LG9"/>
</dbReference>
<evidence type="ECO:0000313" key="1">
    <source>
        <dbReference type="Proteomes" id="UP000504604"/>
    </source>
</evidence>
<reference evidence="2" key="1">
    <citation type="submission" date="2025-08" db="UniProtKB">
        <authorList>
            <consortium name="RefSeq"/>
        </authorList>
    </citation>
    <scope>IDENTIFICATION</scope>
</reference>
<dbReference type="PANTHER" id="PTHR37610:SF40">
    <property type="entry name" value="OS01G0909600 PROTEIN"/>
    <property type="match status" value="1"/>
</dbReference>
<gene>
    <name evidence="2" type="primary">LOC105170214</name>
</gene>
<proteinExistence type="predicted"/>